<dbReference type="Pfam" id="PF10604">
    <property type="entry name" value="Polyketide_cyc2"/>
    <property type="match status" value="1"/>
</dbReference>
<evidence type="ECO:0000313" key="1">
    <source>
        <dbReference type="EMBL" id="GAA2082673.1"/>
    </source>
</evidence>
<name>A0ABN2W387_9ACTN</name>
<accession>A0ABN2W387</accession>
<dbReference type="InterPro" id="IPR023393">
    <property type="entry name" value="START-like_dom_sf"/>
</dbReference>
<evidence type="ECO:0008006" key="3">
    <source>
        <dbReference type="Google" id="ProtNLM"/>
    </source>
</evidence>
<dbReference type="RefSeq" id="WP_344549536.1">
    <property type="nucleotide sequence ID" value="NZ_BAAANS010000001.1"/>
</dbReference>
<protein>
    <recommendedName>
        <fullName evidence="3">Polyketide cyclase/dehydrase/lipid transport protein</fullName>
    </recommendedName>
</protein>
<reference evidence="1 2" key="1">
    <citation type="journal article" date="2019" name="Int. J. Syst. Evol. Microbiol.">
        <title>The Global Catalogue of Microorganisms (GCM) 10K type strain sequencing project: providing services to taxonomists for standard genome sequencing and annotation.</title>
        <authorList>
            <consortium name="The Broad Institute Genomics Platform"/>
            <consortium name="The Broad Institute Genome Sequencing Center for Infectious Disease"/>
            <person name="Wu L."/>
            <person name="Ma J."/>
        </authorList>
    </citation>
    <scope>NUCLEOTIDE SEQUENCE [LARGE SCALE GENOMIC DNA]</scope>
    <source>
        <strain evidence="1 2">JCM 14559</strain>
    </source>
</reference>
<proteinExistence type="predicted"/>
<dbReference type="Gene3D" id="3.30.530.20">
    <property type="match status" value="1"/>
</dbReference>
<comment type="caution">
    <text evidence="1">The sequence shown here is derived from an EMBL/GenBank/DDBJ whole genome shotgun (WGS) entry which is preliminary data.</text>
</comment>
<dbReference type="EMBL" id="BAAANS010000001">
    <property type="protein sequence ID" value="GAA2082673.1"/>
    <property type="molecule type" value="Genomic_DNA"/>
</dbReference>
<keyword evidence="2" id="KW-1185">Reference proteome</keyword>
<gene>
    <name evidence="1" type="ORF">GCM10009759_00080</name>
</gene>
<dbReference type="InterPro" id="IPR019587">
    <property type="entry name" value="Polyketide_cyclase/dehydratase"/>
</dbReference>
<dbReference type="Proteomes" id="UP001500897">
    <property type="component" value="Unassembled WGS sequence"/>
</dbReference>
<organism evidence="1 2">
    <name type="scientific">Kitasatospora saccharophila</name>
    <dbReference type="NCBI Taxonomy" id="407973"/>
    <lineage>
        <taxon>Bacteria</taxon>
        <taxon>Bacillati</taxon>
        <taxon>Actinomycetota</taxon>
        <taxon>Actinomycetes</taxon>
        <taxon>Kitasatosporales</taxon>
        <taxon>Streptomycetaceae</taxon>
        <taxon>Kitasatospora</taxon>
    </lineage>
</organism>
<sequence length="140" mass="14870">MWQHECTAETAAAPHAVWAVLGDLDNWTDWDTSMEAVALDGPFEVGGTVTMTPVGQDPIVSVITRIEPGRAYADRTEFGGAVLDFSHTLTALPGGGTRVVHRLEITGPDAGRLGPELGPMITEDFPEAMAALLARAERTA</sequence>
<dbReference type="SUPFAM" id="SSF55961">
    <property type="entry name" value="Bet v1-like"/>
    <property type="match status" value="1"/>
</dbReference>
<evidence type="ECO:0000313" key="2">
    <source>
        <dbReference type="Proteomes" id="UP001500897"/>
    </source>
</evidence>